<gene>
    <name evidence="1" type="ORF">RIF29_18495</name>
</gene>
<protein>
    <submittedName>
        <fullName evidence="1">Uncharacterized protein</fullName>
    </submittedName>
</protein>
<name>A0AAN9IG89_CROPI</name>
<comment type="caution">
    <text evidence="1">The sequence shown here is derived from an EMBL/GenBank/DDBJ whole genome shotgun (WGS) entry which is preliminary data.</text>
</comment>
<evidence type="ECO:0000313" key="2">
    <source>
        <dbReference type="Proteomes" id="UP001372338"/>
    </source>
</evidence>
<accession>A0AAN9IG89</accession>
<reference evidence="1 2" key="1">
    <citation type="submission" date="2024-01" db="EMBL/GenBank/DDBJ databases">
        <title>The genomes of 5 underutilized Papilionoideae crops provide insights into root nodulation and disease resistanc.</title>
        <authorList>
            <person name="Yuan L."/>
        </authorList>
    </citation>
    <scope>NUCLEOTIDE SEQUENCE [LARGE SCALE GENOMIC DNA]</scope>
    <source>
        <strain evidence="1">ZHUSHIDOU_FW_LH</strain>
        <tissue evidence="1">Leaf</tissue>
    </source>
</reference>
<evidence type="ECO:0000313" key="1">
    <source>
        <dbReference type="EMBL" id="KAK7277344.1"/>
    </source>
</evidence>
<sequence length="81" mass="9736">MLMIVCRLAFTTHTYEMSFNSPEIKLHQMDIHIKQKVQESNTAYCFNYQYAISNFKLVYSNDHEKEKIDIQSILLLSYHTW</sequence>
<keyword evidence="2" id="KW-1185">Reference proteome</keyword>
<organism evidence="1 2">
    <name type="scientific">Crotalaria pallida</name>
    <name type="common">Smooth rattlebox</name>
    <name type="synonym">Crotalaria striata</name>
    <dbReference type="NCBI Taxonomy" id="3830"/>
    <lineage>
        <taxon>Eukaryota</taxon>
        <taxon>Viridiplantae</taxon>
        <taxon>Streptophyta</taxon>
        <taxon>Embryophyta</taxon>
        <taxon>Tracheophyta</taxon>
        <taxon>Spermatophyta</taxon>
        <taxon>Magnoliopsida</taxon>
        <taxon>eudicotyledons</taxon>
        <taxon>Gunneridae</taxon>
        <taxon>Pentapetalae</taxon>
        <taxon>rosids</taxon>
        <taxon>fabids</taxon>
        <taxon>Fabales</taxon>
        <taxon>Fabaceae</taxon>
        <taxon>Papilionoideae</taxon>
        <taxon>50 kb inversion clade</taxon>
        <taxon>genistoids sensu lato</taxon>
        <taxon>core genistoids</taxon>
        <taxon>Crotalarieae</taxon>
        <taxon>Crotalaria</taxon>
    </lineage>
</organism>
<dbReference type="AlphaFoldDB" id="A0AAN9IG89"/>
<proteinExistence type="predicted"/>
<dbReference type="EMBL" id="JAYWIO010000003">
    <property type="protein sequence ID" value="KAK7277344.1"/>
    <property type="molecule type" value="Genomic_DNA"/>
</dbReference>
<dbReference type="Proteomes" id="UP001372338">
    <property type="component" value="Unassembled WGS sequence"/>
</dbReference>